<feature type="domain" description="RCK N-terminal" evidence="5">
    <location>
        <begin position="3"/>
        <end position="120"/>
    </location>
</feature>
<dbReference type="Proteomes" id="UP000000771">
    <property type="component" value="Chromosome"/>
</dbReference>
<dbReference type="EMBL" id="CP001631">
    <property type="protein sequence ID" value="ACU54827.1"/>
    <property type="molecule type" value="Genomic_DNA"/>
</dbReference>
<evidence type="ECO:0000259" key="5">
    <source>
        <dbReference type="PROSITE" id="PS51201"/>
    </source>
</evidence>
<name>C7M1T0_ACIFD</name>
<dbReference type="PRINTS" id="PR00335">
    <property type="entry name" value="KUPTAKETRKA"/>
</dbReference>
<dbReference type="KEGG" id="afo:Afer_1923"/>
<evidence type="ECO:0000313" key="8">
    <source>
        <dbReference type="Proteomes" id="UP000000771"/>
    </source>
</evidence>
<keyword evidence="2" id="KW-0406">Ion transport</keyword>
<dbReference type="GO" id="GO:0005886">
    <property type="term" value="C:plasma membrane"/>
    <property type="evidence" value="ECO:0007669"/>
    <property type="project" value="InterPro"/>
</dbReference>
<dbReference type="InterPro" id="IPR036721">
    <property type="entry name" value="RCK_C_sf"/>
</dbReference>
<dbReference type="GO" id="GO:0015079">
    <property type="term" value="F:potassium ion transmembrane transporter activity"/>
    <property type="evidence" value="ECO:0007669"/>
    <property type="project" value="InterPro"/>
</dbReference>
<dbReference type="InterPro" id="IPR036291">
    <property type="entry name" value="NAD(P)-bd_dom_sf"/>
</dbReference>
<dbReference type="SUPFAM" id="SSF116726">
    <property type="entry name" value="TrkA C-terminal domain-like"/>
    <property type="match status" value="1"/>
</dbReference>
<keyword evidence="2" id="KW-0633">Potassium transport</keyword>
<dbReference type="SUPFAM" id="SSF51735">
    <property type="entry name" value="NAD(P)-binding Rossmann-fold domains"/>
    <property type="match status" value="1"/>
</dbReference>
<dbReference type="InterPro" id="IPR003148">
    <property type="entry name" value="RCK_N"/>
</dbReference>
<dbReference type="PROSITE" id="PS51202">
    <property type="entry name" value="RCK_C"/>
    <property type="match status" value="1"/>
</dbReference>
<dbReference type="InterPro" id="IPR006037">
    <property type="entry name" value="RCK_C"/>
</dbReference>
<proteinExistence type="predicted"/>
<dbReference type="Gene3D" id="3.40.50.720">
    <property type="entry name" value="NAD(P)-binding Rossmann-like Domain"/>
    <property type="match status" value="1"/>
</dbReference>
<evidence type="ECO:0000313" key="7">
    <source>
        <dbReference type="EMBL" id="ACU54827.1"/>
    </source>
</evidence>
<keyword evidence="4" id="KW-0520">NAD</keyword>
<reference evidence="7 8" key="1">
    <citation type="journal article" date="2009" name="Stand. Genomic Sci.">
        <title>Complete genome sequence of Acidimicrobium ferrooxidans type strain (ICP).</title>
        <authorList>
            <person name="Clum A."/>
            <person name="Nolan M."/>
            <person name="Lang E."/>
            <person name="Glavina Del Rio T."/>
            <person name="Tice H."/>
            <person name="Copeland A."/>
            <person name="Cheng J.F."/>
            <person name="Lucas S."/>
            <person name="Chen F."/>
            <person name="Bruce D."/>
            <person name="Goodwin L."/>
            <person name="Pitluck S."/>
            <person name="Ivanova N."/>
            <person name="Mavrommatis K."/>
            <person name="Mikhailova N."/>
            <person name="Pati A."/>
            <person name="Chen A."/>
            <person name="Palaniappan K."/>
            <person name="Goker M."/>
            <person name="Spring S."/>
            <person name="Land M."/>
            <person name="Hauser L."/>
            <person name="Chang Y.J."/>
            <person name="Jeffries C.C."/>
            <person name="Chain P."/>
            <person name="Bristow J."/>
            <person name="Eisen J.A."/>
            <person name="Markowitz V."/>
            <person name="Hugenholtz P."/>
            <person name="Kyrpides N.C."/>
            <person name="Klenk H.P."/>
            <person name="Lapidus A."/>
        </authorList>
    </citation>
    <scope>NUCLEOTIDE SEQUENCE [LARGE SCALE GENOMIC DNA]</scope>
    <source>
        <strain evidence="8">DSM 10331 / JCM 15462 / NBRC 103882 / ICP</strain>
    </source>
</reference>
<keyword evidence="3" id="KW-0630">Potassium</keyword>
<dbReference type="STRING" id="525909.Afer_1923"/>
<dbReference type="RefSeq" id="WP_015799303.1">
    <property type="nucleotide sequence ID" value="NC_013124.1"/>
</dbReference>
<dbReference type="PROSITE" id="PS51201">
    <property type="entry name" value="RCK_N"/>
    <property type="match status" value="1"/>
</dbReference>
<gene>
    <name evidence="7" type="ordered locus">Afer_1923</name>
</gene>
<evidence type="ECO:0000256" key="1">
    <source>
        <dbReference type="ARBA" id="ARBA00017378"/>
    </source>
</evidence>
<keyword evidence="2" id="KW-0813">Transport</keyword>
<dbReference type="AlphaFoldDB" id="C7M1T0"/>
<evidence type="ECO:0000256" key="3">
    <source>
        <dbReference type="ARBA" id="ARBA00022958"/>
    </source>
</evidence>
<dbReference type="PANTHER" id="PTHR43833:SF8">
    <property type="entry name" value="TRK SYSTEM POTASSIUM UPTAKE PROTEIN TRKA"/>
    <property type="match status" value="1"/>
</dbReference>
<evidence type="ECO:0000259" key="6">
    <source>
        <dbReference type="PROSITE" id="PS51202"/>
    </source>
</evidence>
<dbReference type="Pfam" id="PF02254">
    <property type="entry name" value="TrkA_N"/>
    <property type="match status" value="1"/>
</dbReference>
<protein>
    <recommendedName>
        <fullName evidence="1">Trk system potassium uptake protein TrkA</fullName>
    </recommendedName>
</protein>
<evidence type="ECO:0000256" key="2">
    <source>
        <dbReference type="ARBA" id="ARBA00022538"/>
    </source>
</evidence>
<dbReference type="InterPro" id="IPR006036">
    <property type="entry name" value="K_uptake_TrkA"/>
</dbReference>
<dbReference type="InterPro" id="IPR050721">
    <property type="entry name" value="Trk_Ktr_HKT_K-transport"/>
</dbReference>
<feature type="domain" description="RCK C-terminal" evidence="6">
    <location>
        <begin position="138"/>
        <end position="217"/>
    </location>
</feature>
<keyword evidence="8" id="KW-1185">Reference proteome</keyword>
<dbReference type="HOGENOM" id="CLU_046525_2_4_11"/>
<dbReference type="PANTHER" id="PTHR43833">
    <property type="entry name" value="POTASSIUM CHANNEL PROTEIN 2-RELATED-RELATED"/>
    <property type="match status" value="1"/>
</dbReference>
<evidence type="ECO:0000256" key="4">
    <source>
        <dbReference type="ARBA" id="ARBA00023027"/>
    </source>
</evidence>
<organism evidence="7 8">
    <name type="scientific">Acidimicrobium ferrooxidans (strain DSM 10331 / JCM 15462 / NBRC 103882 / ICP)</name>
    <dbReference type="NCBI Taxonomy" id="525909"/>
    <lineage>
        <taxon>Bacteria</taxon>
        <taxon>Bacillati</taxon>
        <taxon>Actinomycetota</taxon>
        <taxon>Acidimicrobiia</taxon>
        <taxon>Acidimicrobiales</taxon>
        <taxon>Acidimicrobiaceae</taxon>
        <taxon>Acidimicrobium</taxon>
    </lineage>
</organism>
<sequence>MESVHVIVVGCGRVGAELTRRLSAEGHSVTVIDRNPDAFRRLGSARATTIVGSGFDRDVLEAAGIGEAAALAAVTSGDNSNILAARIARDVFEVPNVVARIYDPRRAVVYERLGIQTVATVTWTTDQALARLFPLRIERPWMDSSGELTVAEITLPPSRIGKPIGALEREGELRVVAVVRPGGARLATAGLIGQEGDRIVVAASQRALAELGAWSNEVGS</sequence>
<dbReference type="eggNOG" id="COG0569">
    <property type="taxonomic scope" value="Bacteria"/>
</dbReference>
<accession>C7M1T0</accession>